<dbReference type="Pfam" id="PF04066">
    <property type="entry name" value="MrpF_PhaF"/>
    <property type="match status" value="1"/>
</dbReference>
<dbReference type="KEGG" id="kim:G3T16_00270"/>
<protein>
    <submittedName>
        <fullName evidence="9">pH regulation protein F</fullName>
    </submittedName>
</protein>
<evidence type="ECO:0000256" key="4">
    <source>
        <dbReference type="ARBA" id="ARBA00022475"/>
    </source>
</evidence>
<feature type="transmembrane region" description="Helical" evidence="8">
    <location>
        <begin position="30"/>
        <end position="52"/>
    </location>
</feature>
<feature type="transmembrane region" description="Helical" evidence="8">
    <location>
        <begin position="59"/>
        <end position="78"/>
    </location>
</feature>
<keyword evidence="10" id="KW-1185">Reference proteome</keyword>
<dbReference type="Proteomes" id="UP000477680">
    <property type="component" value="Chromosome"/>
</dbReference>
<dbReference type="RefSeq" id="WP_163493339.1">
    <property type="nucleotide sequence ID" value="NZ_CP048711.1"/>
</dbReference>
<keyword evidence="7 8" id="KW-0472">Membrane</keyword>
<sequence>MLLVAAVAILATMALALARAVLGPSVYDRVLAVNMFGTKTVLLIAIMAFAIGRTDFLDLALAYALINFIGVLAVLWFVQENHKRSRAAAAPGQQREPAKGADNE</sequence>
<keyword evidence="5 8" id="KW-0812">Transmembrane</keyword>
<dbReference type="EMBL" id="CP048711">
    <property type="protein sequence ID" value="QIB64088.1"/>
    <property type="molecule type" value="Genomic_DNA"/>
</dbReference>
<proteinExistence type="inferred from homology"/>
<dbReference type="PANTHER" id="PTHR34702:SF1">
    <property type="entry name" value="NA(+)_H(+) ANTIPORTER SUBUNIT F"/>
    <property type="match status" value="1"/>
</dbReference>
<evidence type="ECO:0000256" key="1">
    <source>
        <dbReference type="ARBA" id="ARBA00004651"/>
    </source>
</evidence>
<evidence type="ECO:0000313" key="10">
    <source>
        <dbReference type="Proteomes" id="UP000477680"/>
    </source>
</evidence>
<dbReference type="PANTHER" id="PTHR34702">
    <property type="entry name" value="NA(+)/H(+) ANTIPORTER SUBUNIT F1"/>
    <property type="match status" value="1"/>
</dbReference>
<keyword evidence="3" id="KW-0813">Transport</keyword>
<evidence type="ECO:0000256" key="7">
    <source>
        <dbReference type="ARBA" id="ARBA00023136"/>
    </source>
</evidence>
<evidence type="ECO:0000256" key="8">
    <source>
        <dbReference type="SAM" id="Phobius"/>
    </source>
</evidence>
<comment type="similarity">
    <text evidence="2">Belongs to the CPA3 antiporters (TC 2.A.63) subunit F family.</text>
</comment>
<gene>
    <name evidence="9" type="ORF">G3T16_00270</name>
</gene>
<keyword evidence="6 8" id="KW-1133">Transmembrane helix</keyword>
<reference evidence="9 10" key="1">
    <citation type="submission" date="2020-02" db="EMBL/GenBank/DDBJ databases">
        <title>Genome sequencing for Kineobactrum sp. M2.</title>
        <authorList>
            <person name="Park S.-J."/>
        </authorList>
    </citation>
    <scope>NUCLEOTIDE SEQUENCE [LARGE SCALE GENOMIC DNA]</scope>
    <source>
        <strain evidence="9 10">M2</strain>
    </source>
</reference>
<evidence type="ECO:0000256" key="6">
    <source>
        <dbReference type="ARBA" id="ARBA00022989"/>
    </source>
</evidence>
<comment type="subcellular location">
    <subcellularLocation>
        <location evidence="1">Cell membrane</location>
        <topology evidence="1">Multi-pass membrane protein</topology>
    </subcellularLocation>
</comment>
<evidence type="ECO:0000256" key="2">
    <source>
        <dbReference type="ARBA" id="ARBA00009212"/>
    </source>
</evidence>
<evidence type="ECO:0000256" key="5">
    <source>
        <dbReference type="ARBA" id="ARBA00022692"/>
    </source>
</evidence>
<dbReference type="GO" id="GO:0015385">
    <property type="term" value="F:sodium:proton antiporter activity"/>
    <property type="evidence" value="ECO:0007669"/>
    <property type="project" value="TreeGrafter"/>
</dbReference>
<keyword evidence="4" id="KW-1003">Cell membrane</keyword>
<evidence type="ECO:0000313" key="9">
    <source>
        <dbReference type="EMBL" id="QIB64088.1"/>
    </source>
</evidence>
<dbReference type="AlphaFoldDB" id="A0A6C0TWT3"/>
<evidence type="ECO:0000256" key="3">
    <source>
        <dbReference type="ARBA" id="ARBA00022448"/>
    </source>
</evidence>
<dbReference type="InterPro" id="IPR007208">
    <property type="entry name" value="MrpF/PhaF-like"/>
</dbReference>
<dbReference type="GO" id="GO:0005886">
    <property type="term" value="C:plasma membrane"/>
    <property type="evidence" value="ECO:0007669"/>
    <property type="project" value="UniProtKB-SubCell"/>
</dbReference>
<name>A0A6C0TWT3_9GAMM</name>
<organism evidence="9 10">
    <name type="scientific">Kineobactrum salinum</name>
    <dbReference type="NCBI Taxonomy" id="2708301"/>
    <lineage>
        <taxon>Bacteria</taxon>
        <taxon>Pseudomonadati</taxon>
        <taxon>Pseudomonadota</taxon>
        <taxon>Gammaproteobacteria</taxon>
        <taxon>Cellvibrionales</taxon>
        <taxon>Halieaceae</taxon>
        <taxon>Kineobactrum</taxon>
    </lineage>
</organism>
<accession>A0A6C0TWT3</accession>